<dbReference type="EMBL" id="JAWDGP010003608">
    <property type="protein sequence ID" value="KAK3772693.1"/>
    <property type="molecule type" value="Genomic_DNA"/>
</dbReference>
<sequence length="118" mass="13537">MTLAPASKRPCDHVIIDKERDDGLHPQQQPHSQHFRFHLFTPTAIRLRYRPGTCFRKGQHLGHLGQVPRLMESRSTDCACAMVSDRRHWRSCEMIHLGHGYHNETISVVISPFAADNS</sequence>
<organism evidence="1 2">
    <name type="scientific">Elysia crispata</name>
    <name type="common">lettuce slug</name>
    <dbReference type="NCBI Taxonomy" id="231223"/>
    <lineage>
        <taxon>Eukaryota</taxon>
        <taxon>Metazoa</taxon>
        <taxon>Spiralia</taxon>
        <taxon>Lophotrochozoa</taxon>
        <taxon>Mollusca</taxon>
        <taxon>Gastropoda</taxon>
        <taxon>Heterobranchia</taxon>
        <taxon>Euthyneura</taxon>
        <taxon>Panpulmonata</taxon>
        <taxon>Sacoglossa</taxon>
        <taxon>Placobranchoidea</taxon>
        <taxon>Plakobranchidae</taxon>
        <taxon>Elysia</taxon>
    </lineage>
</organism>
<comment type="caution">
    <text evidence="1">The sequence shown here is derived from an EMBL/GenBank/DDBJ whole genome shotgun (WGS) entry which is preliminary data.</text>
</comment>
<reference evidence="1" key="1">
    <citation type="journal article" date="2023" name="G3 (Bethesda)">
        <title>A reference genome for the long-term kleptoplast-retaining sea slug Elysia crispata morphotype clarki.</title>
        <authorList>
            <person name="Eastman K.E."/>
            <person name="Pendleton A.L."/>
            <person name="Shaikh M.A."/>
            <person name="Suttiyut T."/>
            <person name="Ogas R."/>
            <person name="Tomko P."/>
            <person name="Gavelis G."/>
            <person name="Widhalm J.R."/>
            <person name="Wisecaver J.H."/>
        </authorList>
    </citation>
    <scope>NUCLEOTIDE SEQUENCE</scope>
    <source>
        <strain evidence="1">ECLA1</strain>
    </source>
</reference>
<protein>
    <submittedName>
        <fullName evidence="1">Uncharacterized protein</fullName>
    </submittedName>
</protein>
<evidence type="ECO:0000313" key="2">
    <source>
        <dbReference type="Proteomes" id="UP001283361"/>
    </source>
</evidence>
<dbReference type="Proteomes" id="UP001283361">
    <property type="component" value="Unassembled WGS sequence"/>
</dbReference>
<name>A0AAE1DKF6_9GAST</name>
<evidence type="ECO:0000313" key="1">
    <source>
        <dbReference type="EMBL" id="KAK3772693.1"/>
    </source>
</evidence>
<keyword evidence="2" id="KW-1185">Reference proteome</keyword>
<dbReference type="AlphaFoldDB" id="A0AAE1DKF6"/>
<gene>
    <name evidence="1" type="ORF">RRG08_016104</name>
</gene>
<accession>A0AAE1DKF6</accession>
<proteinExistence type="predicted"/>